<dbReference type="EMBL" id="WJXW01000001">
    <property type="protein sequence ID" value="KAF9741230.1"/>
    <property type="molecule type" value="Genomic_DNA"/>
</dbReference>
<keyword evidence="3" id="KW-1185">Reference proteome</keyword>
<accession>A0A9P6GVB8</accession>
<reference evidence="2" key="1">
    <citation type="journal article" date="2020" name="Mol. Plant Microbe Interact.">
        <title>Genome Sequence of the Biocontrol Agent Coniothyrium minitans strain Conio (IMI 134523).</title>
        <authorList>
            <person name="Patel D."/>
            <person name="Shittu T.A."/>
            <person name="Baroncelli R."/>
            <person name="Muthumeenakshi S."/>
            <person name="Osborne T.H."/>
            <person name="Janganan T.K."/>
            <person name="Sreenivasaprasad S."/>
        </authorList>
    </citation>
    <scope>NUCLEOTIDE SEQUENCE</scope>
    <source>
        <strain evidence="2">Conio</strain>
    </source>
</reference>
<gene>
    <name evidence="2" type="ORF">PMIN01_00770</name>
</gene>
<organism evidence="2 3">
    <name type="scientific">Paraphaeosphaeria minitans</name>
    <dbReference type="NCBI Taxonomy" id="565426"/>
    <lineage>
        <taxon>Eukaryota</taxon>
        <taxon>Fungi</taxon>
        <taxon>Dikarya</taxon>
        <taxon>Ascomycota</taxon>
        <taxon>Pezizomycotina</taxon>
        <taxon>Dothideomycetes</taxon>
        <taxon>Pleosporomycetidae</taxon>
        <taxon>Pleosporales</taxon>
        <taxon>Massarineae</taxon>
        <taxon>Didymosphaeriaceae</taxon>
        <taxon>Paraphaeosphaeria</taxon>
    </lineage>
</organism>
<protein>
    <submittedName>
        <fullName evidence="2">Uncharacterized protein</fullName>
    </submittedName>
</protein>
<evidence type="ECO:0000256" key="1">
    <source>
        <dbReference type="SAM" id="MobiDB-lite"/>
    </source>
</evidence>
<dbReference type="Proteomes" id="UP000756921">
    <property type="component" value="Unassembled WGS sequence"/>
</dbReference>
<feature type="region of interest" description="Disordered" evidence="1">
    <location>
        <begin position="1"/>
        <end position="25"/>
    </location>
</feature>
<proteinExistence type="predicted"/>
<dbReference type="AlphaFoldDB" id="A0A9P6GVB8"/>
<comment type="caution">
    <text evidence="2">The sequence shown here is derived from an EMBL/GenBank/DDBJ whole genome shotgun (WGS) entry which is preliminary data.</text>
</comment>
<evidence type="ECO:0000313" key="3">
    <source>
        <dbReference type="Proteomes" id="UP000756921"/>
    </source>
</evidence>
<evidence type="ECO:0000313" key="2">
    <source>
        <dbReference type="EMBL" id="KAF9741230.1"/>
    </source>
</evidence>
<feature type="region of interest" description="Disordered" evidence="1">
    <location>
        <begin position="46"/>
        <end position="81"/>
    </location>
</feature>
<name>A0A9P6GVB8_9PLEO</name>
<sequence length="81" mass="9368">MRGPNRPLCGINLQPRKTPHSHPSRIPLVICRRGQKGLYYMQHLRKASPQHSWKGRQASQRKRSPVGQSGLWGQFSKCRPR</sequence>